<keyword evidence="13" id="KW-0333">Golgi apparatus</keyword>
<comment type="subcellular location">
    <subcellularLocation>
        <location evidence="2">Cytoplasmic vesicle membrane</location>
        <topology evidence="2">Single-pass type I membrane protein</topology>
    </subcellularLocation>
    <subcellularLocation>
        <location evidence="3">Golgi apparatus membrane</location>
    </subcellularLocation>
    <subcellularLocation>
        <location evidence="1">Mitochondrion membrane</location>
        <topology evidence="1">Single-pass membrane protein</topology>
    </subcellularLocation>
    <subcellularLocation>
        <location evidence="4">Preautophagosomal structure membrane</location>
        <topology evidence="4">Single-pass type I membrane protein</topology>
    </subcellularLocation>
</comment>
<keyword evidence="15 18" id="KW-0472">Membrane</keyword>
<evidence type="ECO:0000256" key="15">
    <source>
        <dbReference type="ARBA" id="ARBA00023136"/>
    </source>
</evidence>
<keyword evidence="17" id="KW-0968">Cytoplasmic vesicle</keyword>
<dbReference type="AlphaFoldDB" id="A0AAU9WT59"/>
<dbReference type="PANTHER" id="PTHR15071">
    <property type="entry name" value="MANNOSE-6-PHOSPHATE RECEPTOR FAMILY MEMBER"/>
    <property type="match status" value="1"/>
</dbReference>
<dbReference type="SUPFAM" id="SSF50911">
    <property type="entry name" value="Mannose 6-phosphate receptor domain"/>
    <property type="match status" value="1"/>
</dbReference>
<evidence type="ECO:0000256" key="1">
    <source>
        <dbReference type="ARBA" id="ARBA00004304"/>
    </source>
</evidence>
<keyword evidence="14" id="KW-0496">Mitochondrion</keyword>
<gene>
    <name evidence="21" type="ORF">PMEA_00011436</name>
</gene>
<dbReference type="InterPro" id="IPR009011">
    <property type="entry name" value="Man6P_isomerase_rcpt-bd_dom_sf"/>
</dbReference>
<evidence type="ECO:0000256" key="17">
    <source>
        <dbReference type="ARBA" id="ARBA00023329"/>
    </source>
</evidence>
<evidence type="ECO:0000256" key="13">
    <source>
        <dbReference type="ARBA" id="ARBA00023034"/>
    </source>
</evidence>
<name>A0AAU9WT59_9CNID</name>
<keyword evidence="9 19" id="KW-0732">Signal</keyword>
<keyword evidence="12" id="KW-0072">Autophagy</keyword>
<feature type="domain" description="MRH" evidence="20">
    <location>
        <begin position="29"/>
        <end position="176"/>
    </location>
</feature>
<feature type="chain" id="PRO_5043617168" description="Autophagy-related protein 27" evidence="19">
    <location>
        <begin position="24"/>
        <end position="264"/>
    </location>
</feature>
<dbReference type="GO" id="GO:0005802">
    <property type="term" value="C:trans-Golgi network"/>
    <property type="evidence" value="ECO:0007669"/>
    <property type="project" value="TreeGrafter"/>
</dbReference>
<dbReference type="GO" id="GO:0015031">
    <property type="term" value="P:protein transport"/>
    <property type="evidence" value="ECO:0007669"/>
    <property type="project" value="UniProtKB-KW"/>
</dbReference>
<reference evidence="21 22" key="1">
    <citation type="submission" date="2022-05" db="EMBL/GenBank/DDBJ databases">
        <authorList>
            <consortium name="Genoscope - CEA"/>
            <person name="William W."/>
        </authorList>
    </citation>
    <scope>NUCLEOTIDE SEQUENCE [LARGE SCALE GENOMIC DNA]</scope>
</reference>
<evidence type="ECO:0000256" key="8">
    <source>
        <dbReference type="ARBA" id="ARBA00022692"/>
    </source>
</evidence>
<evidence type="ECO:0000259" key="20">
    <source>
        <dbReference type="PROSITE" id="PS51914"/>
    </source>
</evidence>
<evidence type="ECO:0000256" key="2">
    <source>
        <dbReference type="ARBA" id="ARBA00004358"/>
    </source>
</evidence>
<evidence type="ECO:0000313" key="21">
    <source>
        <dbReference type="EMBL" id="CAH3124693.1"/>
    </source>
</evidence>
<keyword evidence="11 18" id="KW-1133">Transmembrane helix</keyword>
<evidence type="ECO:0000313" key="22">
    <source>
        <dbReference type="Proteomes" id="UP001159428"/>
    </source>
</evidence>
<evidence type="ECO:0000256" key="6">
    <source>
        <dbReference type="ARBA" id="ARBA00013776"/>
    </source>
</evidence>
<dbReference type="GO" id="GO:0000139">
    <property type="term" value="C:Golgi membrane"/>
    <property type="evidence" value="ECO:0007669"/>
    <property type="project" value="UniProtKB-SubCell"/>
</dbReference>
<accession>A0AAU9WT59</accession>
<evidence type="ECO:0000256" key="9">
    <source>
        <dbReference type="ARBA" id="ARBA00022729"/>
    </source>
</evidence>
<dbReference type="GO" id="GO:0031966">
    <property type="term" value="C:mitochondrial membrane"/>
    <property type="evidence" value="ECO:0007669"/>
    <property type="project" value="UniProtKB-SubCell"/>
</dbReference>
<dbReference type="Pfam" id="PF09451">
    <property type="entry name" value="ATG27"/>
    <property type="match status" value="1"/>
</dbReference>
<evidence type="ECO:0000256" key="19">
    <source>
        <dbReference type="SAM" id="SignalP"/>
    </source>
</evidence>
<evidence type="ECO:0000256" key="5">
    <source>
        <dbReference type="ARBA" id="ARBA00005363"/>
    </source>
</evidence>
<keyword evidence="16" id="KW-1015">Disulfide bond</keyword>
<dbReference type="PROSITE" id="PS51914">
    <property type="entry name" value="MRH"/>
    <property type="match status" value="1"/>
</dbReference>
<dbReference type="InterPro" id="IPR018939">
    <property type="entry name" value="Autophagy-rel_prot_27"/>
</dbReference>
<evidence type="ECO:0000256" key="18">
    <source>
        <dbReference type="SAM" id="Phobius"/>
    </source>
</evidence>
<dbReference type="EMBL" id="CALNXJ010000020">
    <property type="protein sequence ID" value="CAH3124693.1"/>
    <property type="molecule type" value="Genomic_DNA"/>
</dbReference>
<feature type="transmembrane region" description="Helical" evidence="18">
    <location>
        <begin position="188"/>
        <end position="207"/>
    </location>
</feature>
<protein>
    <recommendedName>
        <fullName evidence="6">Autophagy-related protein 27</fullName>
    </recommendedName>
</protein>
<evidence type="ECO:0000256" key="10">
    <source>
        <dbReference type="ARBA" id="ARBA00022927"/>
    </source>
</evidence>
<evidence type="ECO:0000256" key="7">
    <source>
        <dbReference type="ARBA" id="ARBA00022448"/>
    </source>
</evidence>
<feature type="signal peptide" evidence="19">
    <location>
        <begin position="1"/>
        <end position="23"/>
    </location>
</feature>
<keyword evidence="22" id="KW-1185">Reference proteome</keyword>
<evidence type="ECO:0000256" key="12">
    <source>
        <dbReference type="ARBA" id="ARBA00023006"/>
    </source>
</evidence>
<dbReference type="InterPro" id="IPR044865">
    <property type="entry name" value="MRH_dom"/>
</dbReference>
<dbReference type="GO" id="GO:0006914">
    <property type="term" value="P:autophagy"/>
    <property type="evidence" value="ECO:0007669"/>
    <property type="project" value="UniProtKB-KW"/>
</dbReference>
<comment type="caution">
    <text evidence="21">The sequence shown here is derived from an EMBL/GenBank/DDBJ whole genome shotgun (WGS) entry which is preliminary data.</text>
</comment>
<evidence type="ECO:0000256" key="11">
    <source>
        <dbReference type="ARBA" id="ARBA00022989"/>
    </source>
</evidence>
<evidence type="ECO:0000256" key="3">
    <source>
        <dbReference type="ARBA" id="ARBA00004394"/>
    </source>
</evidence>
<organism evidence="21 22">
    <name type="scientific">Pocillopora meandrina</name>
    <dbReference type="NCBI Taxonomy" id="46732"/>
    <lineage>
        <taxon>Eukaryota</taxon>
        <taxon>Metazoa</taxon>
        <taxon>Cnidaria</taxon>
        <taxon>Anthozoa</taxon>
        <taxon>Hexacorallia</taxon>
        <taxon>Scleractinia</taxon>
        <taxon>Astrocoeniina</taxon>
        <taxon>Pocilloporidae</taxon>
        <taxon>Pocillopora</taxon>
    </lineage>
</organism>
<dbReference type="Proteomes" id="UP001159428">
    <property type="component" value="Unassembled WGS sequence"/>
</dbReference>
<evidence type="ECO:0000256" key="14">
    <source>
        <dbReference type="ARBA" id="ARBA00023128"/>
    </source>
</evidence>
<evidence type="ECO:0000256" key="16">
    <source>
        <dbReference type="ARBA" id="ARBA00023157"/>
    </source>
</evidence>
<dbReference type="GO" id="GO:0010008">
    <property type="term" value="C:endosome membrane"/>
    <property type="evidence" value="ECO:0007669"/>
    <property type="project" value="UniProtKB-SubCell"/>
</dbReference>
<dbReference type="Gene3D" id="2.70.130.10">
    <property type="entry name" value="Mannose-6-phosphate receptor binding domain"/>
    <property type="match status" value="1"/>
</dbReference>
<dbReference type="GO" id="GO:0034045">
    <property type="term" value="C:phagophore assembly site membrane"/>
    <property type="evidence" value="ECO:0007669"/>
    <property type="project" value="UniProtKB-SubCell"/>
</dbReference>
<dbReference type="PANTHER" id="PTHR15071:SF0">
    <property type="entry name" value="MANNOSE 6-PHOSPHATE RECEPTOR-LIKE PROTEIN 1"/>
    <property type="match status" value="1"/>
</dbReference>
<proteinExistence type="inferred from homology"/>
<keyword evidence="10" id="KW-0653">Protein transport</keyword>
<keyword evidence="7" id="KW-0813">Transport</keyword>
<evidence type="ECO:0000256" key="4">
    <source>
        <dbReference type="ARBA" id="ARBA00004472"/>
    </source>
</evidence>
<keyword evidence="8 18" id="KW-0812">Transmembrane</keyword>
<sequence length="264" mass="29362">MAGCKLLRYFCLFLLGYVGAVTATCEKRDDCSCRMSDGKVLDLKPLDKNPGPSFTGMKDTDDKPNVYSWNPCTKFKEPGTNCEDALLCQETPYKDSYTVAKEVSSFDENSDGSINITYTPCTVPSQKDFIREAIIVLMCDHSEDRGKFSQFHEHKIILNKKSLYTATFSTKYACIESGGSGGLSTGSILLIVFFPLVLIYFIAGLLYNKIHKGVSSFPEMIPNHSFWGDFPFLVKDGCVFTFQGIAGCCRRVSMKVKGDSYAEI</sequence>
<comment type="similarity">
    <text evidence="5">Belongs to the ATG27 family.</text>
</comment>